<evidence type="ECO:0000259" key="10">
    <source>
        <dbReference type="PROSITE" id="PS50905"/>
    </source>
</evidence>
<dbReference type="CDD" id="cd01056">
    <property type="entry name" value="Euk_Ferritin"/>
    <property type="match status" value="1"/>
</dbReference>
<feature type="domain" description="Ferritin-like diiron" evidence="10">
    <location>
        <begin position="76"/>
        <end position="215"/>
    </location>
</feature>
<dbReference type="PROSITE" id="PS00204">
    <property type="entry name" value="FERRITIN_2"/>
    <property type="match status" value="1"/>
</dbReference>
<dbReference type="GO" id="GO:0006879">
    <property type="term" value="P:intracellular iron ion homeostasis"/>
    <property type="evidence" value="ECO:0007669"/>
    <property type="project" value="UniProtKB-KW"/>
</dbReference>
<accession>A0A2K1JN24</accession>
<dbReference type="EnsemblPlants" id="Pp3c13_20400V3.1">
    <property type="protein sequence ID" value="Pp3c13_20400V3.1"/>
    <property type="gene ID" value="Pp3c13_20400"/>
</dbReference>
<dbReference type="STRING" id="3218.A0A2K1JN24"/>
<evidence type="ECO:0000313" key="13">
    <source>
        <dbReference type="Proteomes" id="UP000006727"/>
    </source>
</evidence>
<dbReference type="GO" id="GO:0004322">
    <property type="term" value="F:ferroxidase activity"/>
    <property type="evidence" value="ECO:0007669"/>
    <property type="project" value="UniProtKB-EC"/>
</dbReference>
<protein>
    <recommendedName>
        <fullName evidence="9">Ferritin</fullName>
        <ecNumber evidence="9">1.16.3.1</ecNumber>
    </recommendedName>
</protein>
<evidence type="ECO:0000256" key="8">
    <source>
        <dbReference type="PIRSR" id="PIRSR601519-1"/>
    </source>
</evidence>
<sequence length="245" mass="27301">MAQAISASVAGALHAFPSFNTDNRYLKTSSVNISAWYSPPKWSLGVLAAGGSNKAHLSCASPSETGIVFKPCAELQNQIIKVPSSCSESLAQQQFSASCEAVIDDQINVEYNVSYVCHATLRIRENKRGGRVKLDTILSTVMEFDHSEKGDTLYSMELTLALERLVNEKLLSLHQVAVDNNDPEMCDFIEREYLYEQVEAIKKISMYISQLRRVGKGHGVELWRNNNSLCRCHHAVQASDILWCK</sequence>
<comment type="similarity">
    <text evidence="1 9">Belongs to the ferritin family.</text>
</comment>
<dbReference type="FunFam" id="1.20.1260.10:FF:000034">
    <property type="entry name" value="Ferritin"/>
    <property type="match status" value="1"/>
</dbReference>
<comment type="function">
    <text evidence="9">Stores iron in a soluble, non-toxic, readily available form. Important for iron homeostasis. Iron is taken up in the ferrous form and deposited as ferric hydroxides after oxidation.</text>
</comment>
<dbReference type="Pfam" id="PF00210">
    <property type="entry name" value="Ferritin"/>
    <property type="match status" value="1"/>
</dbReference>
<evidence type="ECO:0000256" key="6">
    <source>
        <dbReference type="ARBA" id="ARBA00026060"/>
    </source>
</evidence>
<comment type="subunit">
    <text evidence="6">Oligomer of 24 subunits. There are two types of subunits: L (light) chain and H (heavy) chain. The major chain can be light or heavy, depending on the species and tissue type. The functional molecule forms a roughly spherical shell with a diameter of 12 nm and contains a central cavity into which the insoluble mineral iron core is deposited.</text>
</comment>
<reference evidence="11 13" key="2">
    <citation type="journal article" date="2018" name="Plant J.">
        <title>The Physcomitrella patens chromosome-scale assembly reveals moss genome structure and evolution.</title>
        <authorList>
            <person name="Lang D."/>
            <person name="Ullrich K.K."/>
            <person name="Murat F."/>
            <person name="Fuchs J."/>
            <person name="Jenkins J."/>
            <person name="Haas F.B."/>
            <person name="Piednoel M."/>
            <person name="Gundlach H."/>
            <person name="Van Bel M."/>
            <person name="Meyberg R."/>
            <person name="Vives C."/>
            <person name="Morata J."/>
            <person name="Symeonidi A."/>
            <person name="Hiss M."/>
            <person name="Muchero W."/>
            <person name="Kamisugi Y."/>
            <person name="Saleh O."/>
            <person name="Blanc G."/>
            <person name="Decker E.L."/>
            <person name="van Gessel N."/>
            <person name="Grimwood J."/>
            <person name="Hayes R.D."/>
            <person name="Graham S.W."/>
            <person name="Gunter L.E."/>
            <person name="McDaniel S.F."/>
            <person name="Hoernstein S.N.W."/>
            <person name="Larsson A."/>
            <person name="Li F.W."/>
            <person name="Perroud P.F."/>
            <person name="Phillips J."/>
            <person name="Ranjan P."/>
            <person name="Rokshar D.S."/>
            <person name="Rothfels C.J."/>
            <person name="Schneider L."/>
            <person name="Shu S."/>
            <person name="Stevenson D.W."/>
            <person name="Thummler F."/>
            <person name="Tillich M."/>
            <person name="Villarreal Aguilar J.C."/>
            <person name="Widiez T."/>
            <person name="Wong G.K."/>
            <person name="Wymore A."/>
            <person name="Zhang Y."/>
            <person name="Zimmer A.D."/>
            <person name="Quatrano R.S."/>
            <person name="Mayer K.F.X."/>
            <person name="Goodstein D."/>
            <person name="Casacuberta J.M."/>
            <person name="Vandepoele K."/>
            <person name="Reski R."/>
            <person name="Cuming A.C."/>
            <person name="Tuskan G.A."/>
            <person name="Maumus F."/>
            <person name="Salse J."/>
            <person name="Schmutz J."/>
            <person name="Rensing S.A."/>
        </authorList>
    </citation>
    <scope>NUCLEOTIDE SEQUENCE [LARGE SCALE GENOMIC DNA]</scope>
    <source>
        <strain evidence="12 13">cv. Gransden 2004</strain>
    </source>
</reference>
<dbReference type="PROSITE" id="PS50905">
    <property type="entry name" value="FERRITIN_LIKE"/>
    <property type="match status" value="1"/>
</dbReference>
<proteinExistence type="inferred from homology"/>
<evidence type="ECO:0000256" key="5">
    <source>
        <dbReference type="ARBA" id="ARBA00025111"/>
    </source>
</evidence>
<evidence type="ECO:0000313" key="11">
    <source>
        <dbReference type="EMBL" id="PNR42796.1"/>
    </source>
</evidence>
<dbReference type="InterPro" id="IPR009078">
    <property type="entry name" value="Ferritin-like_SF"/>
</dbReference>
<dbReference type="GO" id="GO:0008199">
    <property type="term" value="F:ferric iron binding"/>
    <property type="evidence" value="ECO:0000318"/>
    <property type="project" value="GO_Central"/>
</dbReference>
<comment type="catalytic activity">
    <reaction evidence="7 9">
        <text>4 Fe(2+) + O2 + 4 H(+) = 4 Fe(3+) + 2 H2O</text>
        <dbReference type="Rhea" id="RHEA:11148"/>
        <dbReference type="ChEBI" id="CHEBI:15377"/>
        <dbReference type="ChEBI" id="CHEBI:15378"/>
        <dbReference type="ChEBI" id="CHEBI:15379"/>
        <dbReference type="ChEBI" id="CHEBI:29033"/>
        <dbReference type="ChEBI" id="CHEBI:29034"/>
        <dbReference type="EC" id="1.16.3.1"/>
    </reaction>
</comment>
<dbReference type="EMBL" id="ABEU02000013">
    <property type="protein sequence ID" value="PNR42796.1"/>
    <property type="molecule type" value="Genomic_DNA"/>
</dbReference>
<evidence type="ECO:0000256" key="4">
    <source>
        <dbReference type="ARBA" id="ARBA00023004"/>
    </source>
</evidence>
<keyword evidence="9" id="KW-0560">Oxidoreductase</keyword>
<dbReference type="PANTHER" id="PTHR11431:SF123">
    <property type="entry name" value="FERRITIN"/>
    <property type="match status" value="1"/>
</dbReference>
<dbReference type="InterPro" id="IPR012347">
    <property type="entry name" value="Ferritin-like"/>
</dbReference>
<dbReference type="SUPFAM" id="SSF47240">
    <property type="entry name" value="Ferritin-like"/>
    <property type="match status" value="1"/>
</dbReference>
<evidence type="ECO:0000256" key="2">
    <source>
        <dbReference type="ARBA" id="ARBA00022434"/>
    </source>
</evidence>
<dbReference type="PaxDb" id="3218-PP1S223_33V6.1"/>
<name>A0A2K1JN24_PHYPA</name>
<keyword evidence="3 8" id="KW-0479">Metal-binding</keyword>
<evidence type="ECO:0000313" key="12">
    <source>
        <dbReference type="EnsemblPlants" id="Pp3c13_20400V3.1"/>
    </source>
</evidence>
<dbReference type="InterPro" id="IPR008331">
    <property type="entry name" value="Ferritin_DPS_dom"/>
</dbReference>
<comment type="function">
    <text evidence="5">Stores iron in a soluble, non-toxic, readily available form. Important for iron homeostasis. Has ferroxidase activity. Iron is taken up in the ferrous form and deposited as ferric hydroxides after oxidation.</text>
</comment>
<dbReference type="Gramene" id="Pp3c13_20400V3.1">
    <property type="protein sequence ID" value="Pp3c13_20400V3.1"/>
    <property type="gene ID" value="Pp3c13_20400"/>
</dbReference>
<evidence type="ECO:0000256" key="3">
    <source>
        <dbReference type="ARBA" id="ARBA00022723"/>
    </source>
</evidence>
<evidence type="ECO:0000256" key="9">
    <source>
        <dbReference type="RuleBase" id="RU361145"/>
    </source>
</evidence>
<feature type="binding site" evidence="8">
    <location>
        <position position="163"/>
    </location>
    <ligand>
        <name>Fe cation</name>
        <dbReference type="ChEBI" id="CHEBI:24875"/>
        <label>1</label>
    </ligand>
</feature>
<dbReference type="AlphaFoldDB" id="A0A2K1JN24"/>
<dbReference type="InterPro" id="IPR009040">
    <property type="entry name" value="Ferritin-like_diiron"/>
</dbReference>
<feature type="binding site" evidence="8">
    <location>
        <position position="197"/>
    </location>
    <ligand>
        <name>Fe cation</name>
        <dbReference type="ChEBI" id="CHEBI:24875"/>
        <label>1</label>
    </ligand>
</feature>
<dbReference type="InterPro" id="IPR014034">
    <property type="entry name" value="Ferritin_CS"/>
</dbReference>
<reference evidence="12" key="3">
    <citation type="submission" date="2020-12" db="UniProtKB">
        <authorList>
            <consortium name="EnsemblPlants"/>
        </authorList>
    </citation>
    <scope>IDENTIFICATION</scope>
</reference>
<keyword evidence="4 8" id="KW-0408">Iron</keyword>
<evidence type="ECO:0000256" key="7">
    <source>
        <dbReference type="ARBA" id="ARBA00047990"/>
    </source>
</evidence>
<keyword evidence="2 9" id="KW-0409">Iron storage</keyword>
<dbReference type="GO" id="GO:0008198">
    <property type="term" value="F:ferrous iron binding"/>
    <property type="evidence" value="ECO:0000318"/>
    <property type="project" value="GO_Central"/>
</dbReference>
<dbReference type="EC" id="1.16.3.1" evidence="9"/>
<dbReference type="InParanoid" id="A0A2K1JN24"/>
<gene>
    <name evidence="11" type="ORF">PHYPA_017626</name>
</gene>
<keyword evidence="13" id="KW-1185">Reference proteome</keyword>
<evidence type="ECO:0000256" key="1">
    <source>
        <dbReference type="ARBA" id="ARBA00007513"/>
    </source>
</evidence>
<dbReference type="InterPro" id="IPR001519">
    <property type="entry name" value="Ferritin"/>
</dbReference>
<dbReference type="GO" id="GO:0005737">
    <property type="term" value="C:cytoplasm"/>
    <property type="evidence" value="ECO:0000318"/>
    <property type="project" value="GO_Central"/>
</dbReference>
<dbReference type="Gene3D" id="1.20.1260.10">
    <property type="match status" value="2"/>
</dbReference>
<dbReference type="Proteomes" id="UP000006727">
    <property type="component" value="Chromosome 13"/>
</dbReference>
<organism evidence="11">
    <name type="scientific">Physcomitrium patens</name>
    <name type="common">Spreading-leaved earth moss</name>
    <name type="synonym">Physcomitrella patens</name>
    <dbReference type="NCBI Taxonomy" id="3218"/>
    <lineage>
        <taxon>Eukaryota</taxon>
        <taxon>Viridiplantae</taxon>
        <taxon>Streptophyta</taxon>
        <taxon>Embryophyta</taxon>
        <taxon>Bryophyta</taxon>
        <taxon>Bryophytina</taxon>
        <taxon>Bryopsida</taxon>
        <taxon>Funariidae</taxon>
        <taxon>Funariales</taxon>
        <taxon>Funariaceae</taxon>
        <taxon>Physcomitrium</taxon>
    </lineage>
</organism>
<dbReference type="GO" id="GO:0006826">
    <property type="term" value="P:iron ion transport"/>
    <property type="evidence" value="ECO:0007669"/>
    <property type="project" value="InterPro"/>
</dbReference>
<reference evidence="11 13" key="1">
    <citation type="journal article" date="2008" name="Science">
        <title>The Physcomitrella genome reveals evolutionary insights into the conquest of land by plants.</title>
        <authorList>
            <person name="Rensing S."/>
            <person name="Lang D."/>
            <person name="Zimmer A."/>
            <person name="Terry A."/>
            <person name="Salamov A."/>
            <person name="Shapiro H."/>
            <person name="Nishiyama T."/>
            <person name="Perroud P.-F."/>
            <person name="Lindquist E."/>
            <person name="Kamisugi Y."/>
            <person name="Tanahashi T."/>
            <person name="Sakakibara K."/>
            <person name="Fujita T."/>
            <person name="Oishi K."/>
            <person name="Shin-I T."/>
            <person name="Kuroki Y."/>
            <person name="Toyoda A."/>
            <person name="Suzuki Y."/>
            <person name="Hashimoto A."/>
            <person name="Yamaguchi K."/>
            <person name="Sugano A."/>
            <person name="Kohara Y."/>
            <person name="Fujiyama A."/>
            <person name="Anterola A."/>
            <person name="Aoki S."/>
            <person name="Ashton N."/>
            <person name="Barbazuk W.B."/>
            <person name="Barker E."/>
            <person name="Bennetzen J."/>
            <person name="Bezanilla M."/>
            <person name="Blankenship R."/>
            <person name="Cho S.H."/>
            <person name="Dutcher S."/>
            <person name="Estelle M."/>
            <person name="Fawcett J.A."/>
            <person name="Gundlach H."/>
            <person name="Hanada K."/>
            <person name="Heyl A."/>
            <person name="Hicks K.A."/>
            <person name="Hugh J."/>
            <person name="Lohr M."/>
            <person name="Mayer K."/>
            <person name="Melkozernov A."/>
            <person name="Murata T."/>
            <person name="Nelson D."/>
            <person name="Pils B."/>
            <person name="Prigge M."/>
            <person name="Reiss B."/>
            <person name="Renner T."/>
            <person name="Rombauts S."/>
            <person name="Rushton P."/>
            <person name="Sanderfoot A."/>
            <person name="Schween G."/>
            <person name="Shiu S.-H."/>
            <person name="Stueber K."/>
            <person name="Theodoulou F.L."/>
            <person name="Tu H."/>
            <person name="Van de Peer Y."/>
            <person name="Verrier P.J."/>
            <person name="Waters E."/>
            <person name="Wood A."/>
            <person name="Yang L."/>
            <person name="Cove D."/>
            <person name="Cuming A."/>
            <person name="Hasebe M."/>
            <person name="Lucas S."/>
            <person name="Mishler D.B."/>
            <person name="Reski R."/>
            <person name="Grigoriev I."/>
            <person name="Quatrano R.S."/>
            <person name="Boore J.L."/>
        </authorList>
    </citation>
    <scope>NUCLEOTIDE SEQUENCE [LARGE SCALE GENOMIC DNA]</scope>
    <source>
        <strain evidence="12 13">cv. Gransden 2004</strain>
    </source>
</reference>
<dbReference type="PANTHER" id="PTHR11431">
    <property type="entry name" value="FERRITIN"/>
    <property type="match status" value="1"/>
</dbReference>